<name>A0A1E7ETZ7_9STRA</name>
<dbReference type="KEGG" id="fcy:FRACYDRAFT_248704"/>
<organism evidence="2 3">
    <name type="scientific">Fragilariopsis cylindrus CCMP1102</name>
    <dbReference type="NCBI Taxonomy" id="635003"/>
    <lineage>
        <taxon>Eukaryota</taxon>
        <taxon>Sar</taxon>
        <taxon>Stramenopiles</taxon>
        <taxon>Ochrophyta</taxon>
        <taxon>Bacillariophyta</taxon>
        <taxon>Bacillariophyceae</taxon>
        <taxon>Bacillariophycidae</taxon>
        <taxon>Bacillariales</taxon>
        <taxon>Bacillariaceae</taxon>
        <taxon>Fragilariopsis</taxon>
    </lineage>
</organism>
<dbReference type="InParanoid" id="A0A1E7ETZ7"/>
<evidence type="ECO:0000256" key="1">
    <source>
        <dbReference type="SAM" id="MobiDB-lite"/>
    </source>
</evidence>
<reference evidence="2 3" key="1">
    <citation type="submission" date="2016-09" db="EMBL/GenBank/DDBJ databases">
        <title>Extensive genetic diversity and differential bi-allelic expression allows diatom success in the polar Southern Ocean.</title>
        <authorList>
            <consortium name="DOE Joint Genome Institute"/>
            <person name="Mock T."/>
            <person name="Otillar R.P."/>
            <person name="Strauss J."/>
            <person name="Dupont C."/>
            <person name="Frickenhaus S."/>
            <person name="Maumus F."/>
            <person name="Mcmullan M."/>
            <person name="Sanges R."/>
            <person name="Schmutz J."/>
            <person name="Toseland A."/>
            <person name="Valas R."/>
            <person name="Veluchamy A."/>
            <person name="Ward B.J."/>
            <person name="Allen A."/>
            <person name="Barry K."/>
            <person name="Falciatore A."/>
            <person name="Ferrante M."/>
            <person name="Fortunato A.E."/>
            <person name="Gloeckner G."/>
            <person name="Gruber A."/>
            <person name="Hipkin R."/>
            <person name="Janech M."/>
            <person name="Kroth P."/>
            <person name="Leese F."/>
            <person name="Lindquist E."/>
            <person name="Lyon B.R."/>
            <person name="Martin J."/>
            <person name="Mayer C."/>
            <person name="Parker M."/>
            <person name="Quesneville H."/>
            <person name="Raymond J."/>
            <person name="Uhlig C."/>
            <person name="Valentin K.U."/>
            <person name="Worden A.Z."/>
            <person name="Armbrust E.V."/>
            <person name="Bowler C."/>
            <person name="Green B."/>
            <person name="Moulton V."/>
            <person name="Van Oosterhout C."/>
            <person name="Grigoriev I."/>
        </authorList>
    </citation>
    <scope>NUCLEOTIDE SEQUENCE [LARGE SCALE GENOMIC DNA]</scope>
    <source>
        <strain evidence="2 3">CCMP1102</strain>
    </source>
</reference>
<keyword evidence="3" id="KW-1185">Reference proteome</keyword>
<protein>
    <submittedName>
        <fullName evidence="2">Uncharacterized protein</fullName>
    </submittedName>
</protein>
<feature type="region of interest" description="Disordered" evidence="1">
    <location>
        <begin position="401"/>
        <end position="445"/>
    </location>
</feature>
<proteinExistence type="predicted"/>
<sequence>MSSIDELSALFESGSPREWPVCASFSDDLDNNGCFISKSGQSKFLNRRCYDPNNADNPKHQCDACKKPLHSPLCAPSHSENRAKLMCKLCVEQTMDVDNASAAGAAAAAVAANVAKASAANNVSKHQTKNIVPNQDLQHDNLSISTKLPWSKNVSEHRQAPWQILIGAAHPCYCVLLGLATWLEWMIMNGRDSSEFVYAYKGTDDEDTIRRSASEGMRKVLHDPSFIVVLEDKKGTHSMQKFSTDQAKKREIHKDDIDHRFRWGTKRQQDRYASTTIPSCDGMVAAALCKDGPIHYHIKEFSGIDDAWVCDIVTPNIAQKYGLKVAAVLGRALLWRIFDPEQSEVVPAIISTRVKDLYKLVRDSNLEDGENPIAKVPLDVRGDINGNLILTVLNDSADVIPEDESEEEKPYRVLGSSNRKNHNNRSNNLRAAADSAAGEDDATNRSIGTLKKNPKCLHTLWMEYEFGLGGKKPAKMFTASERGRCKYVYCNRLVFWKKISEMVRAGWNSTAAIEKVTTYYGSNLSVTKVLAKMRKDKTSNDGYPCVFDFSS</sequence>
<dbReference type="EMBL" id="KV784376">
    <property type="protein sequence ID" value="OEU09309.1"/>
    <property type="molecule type" value="Genomic_DNA"/>
</dbReference>
<evidence type="ECO:0000313" key="2">
    <source>
        <dbReference type="EMBL" id="OEU09309.1"/>
    </source>
</evidence>
<dbReference type="OrthoDB" id="118114at2759"/>
<dbReference type="Proteomes" id="UP000095751">
    <property type="component" value="Unassembled WGS sequence"/>
</dbReference>
<feature type="compositionally biased region" description="Low complexity" evidence="1">
    <location>
        <begin position="424"/>
        <end position="436"/>
    </location>
</feature>
<accession>A0A1E7ETZ7</accession>
<evidence type="ECO:0000313" key="3">
    <source>
        <dbReference type="Proteomes" id="UP000095751"/>
    </source>
</evidence>
<gene>
    <name evidence="2" type="ORF">FRACYDRAFT_248704</name>
</gene>
<dbReference type="AlphaFoldDB" id="A0A1E7ETZ7"/>